<dbReference type="SUPFAM" id="SSF57850">
    <property type="entry name" value="RING/U-box"/>
    <property type="match status" value="2"/>
</dbReference>
<dbReference type="PANTHER" id="PTHR23328:SF0">
    <property type="entry name" value="RING-TYPE DOMAIN-CONTAINING PROTEIN"/>
    <property type="match status" value="1"/>
</dbReference>
<evidence type="ECO:0000256" key="5">
    <source>
        <dbReference type="ARBA" id="ARBA00022723"/>
    </source>
</evidence>
<dbReference type="Gene3D" id="3.30.40.10">
    <property type="entry name" value="Zinc/RING finger domain, C3HC4 (zinc finger)"/>
    <property type="match status" value="2"/>
</dbReference>
<dbReference type="GO" id="GO:0005634">
    <property type="term" value="C:nucleus"/>
    <property type="evidence" value="ECO:0007669"/>
    <property type="project" value="UniProtKB-SubCell"/>
</dbReference>
<dbReference type="InterPro" id="IPR001841">
    <property type="entry name" value="Znf_RING"/>
</dbReference>
<keyword evidence="6" id="KW-0227">DNA damage</keyword>
<dbReference type="EMBL" id="GBEZ01021694">
    <property type="protein sequence ID" value="JAC65075.1"/>
    <property type="molecule type" value="Transcribed_RNA"/>
</dbReference>
<evidence type="ECO:0000256" key="1">
    <source>
        <dbReference type="ARBA" id="ARBA00000900"/>
    </source>
</evidence>
<protein>
    <recommendedName>
        <fullName evidence="3">RING-type E3 ubiquitin transferase</fullName>
        <ecNumber evidence="3">2.3.2.27</ecNumber>
    </recommendedName>
</protein>
<keyword evidence="9" id="KW-0862">Zinc</keyword>
<dbReference type="GO" id="GO:0031491">
    <property type="term" value="F:nucleosome binding"/>
    <property type="evidence" value="ECO:0007669"/>
    <property type="project" value="TreeGrafter"/>
</dbReference>
<reference evidence="14" key="1">
    <citation type="submission" date="2014-05" db="EMBL/GenBank/DDBJ databases">
        <title>The transcriptome of the halophilic microalga Tetraselmis sp. GSL018 isolated from the Great Salt Lake, Utah.</title>
        <authorList>
            <person name="Jinkerson R.E."/>
            <person name="D'Adamo S."/>
            <person name="Posewitz M.C."/>
        </authorList>
    </citation>
    <scope>NUCLEOTIDE SEQUENCE</scope>
    <source>
        <strain evidence="14">GSL018</strain>
    </source>
</reference>
<feature type="compositionally biased region" description="Polar residues" evidence="12">
    <location>
        <begin position="297"/>
        <end position="312"/>
    </location>
</feature>
<evidence type="ECO:0000256" key="2">
    <source>
        <dbReference type="ARBA" id="ARBA00004123"/>
    </source>
</evidence>
<dbReference type="GO" id="GO:0035861">
    <property type="term" value="C:site of double-strand break"/>
    <property type="evidence" value="ECO:0007669"/>
    <property type="project" value="TreeGrafter"/>
</dbReference>
<feature type="compositionally biased region" description="Polar residues" evidence="12">
    <location>
        <begin position="392"/>
        <end position="405"/>
    </location>
</feature>
<dbReference type="InterPro" id="IPR013083">
    <property type="entry name" value="Znf_RING/FYVE/PHD"/>
</dbReference>
<comment type="catalytic activity">
    <reaction evidence="1">
        <text>S-ubiquitinyl-[E2 ubiquitin-conjugating enzyme]-L-cysteine + [acceptor protein]-L-lysine = [E2 ubiquitin-conjugating enzyme]-L-cysteine + N(6)-ubiquitinyl-[acceptor protein]-L-lysine.</text>
        <dbReference type="EC" id="2.3.2.27"/>
    </reaction>
</comment>
<evidence type="ECO:0000256" key="12">
    <source>
        <dbReference type="SAM" id="MobiDB-lite"/>
    </source>
</evidence>
<evidence type="ECO:0000259" key="13">
    <source>
        <dbReference type="PROSITE" id="PS50089"/>
    </source>
</evidence>
<accession>A0A061R313</accession>
<gene>
    <name evidence="14" type="ORF">TSPGSL018_16876</name>
</gene>
<dbReference type="EC" id="2.3.2.27" evidence="3"/>
<keyword evidence="7 11" id="KW-0863">Zinc-finger</keyword>
<dbReference type="Pfam" id="PF13445">
    <property type="entry name" value="zf-RING_UBOX"/>
    <property type="match status" value="1"/>
</dbReference>
<dbReference type="GO" id="GO:0008270">
    <property type="term" value="F:zinc ion binding"/>
    <property type="evidence" value="ECO:0007669"/>
    <property type="project" value="UniProtKB-KW"/>
</dbReference>
<feature type="region of interest" description="Disordered" evidence="12">
    <location>
        <begin position="292"/>
        <end position="312"/>
    </location>
</feature>
<feature type="region of interest" description="Disordered" evidence="12">
    <location>
        <begin position="364"/>
        <end position="420"/>
    </location>
</feature>
<evidence type="ECO:0000256" key="3">
    <source>
        <dbReference type="ARBA" id="ARBA00012483"/>
    </source>
</evidence>
<feature type="region of interest" description="Disordered" evidence="12">
    <location>
        <begin position="192"/>
        <end position="217"/>
    </location>
</feature>
<comment type="subcellular location">
    <subcellularLocation>
        <location evidence="2">Nucleus</location>
    </subcellularLocation>
</comment>
<name>A0A061R313_9CHLO</name>
<evidence type="ECO:0000256" key="10">
    <source>
        <dbReference type="ARBA" id="ARBA00023242"/>
    </source>
</evidence>
<evidence type="ECO:0000256" key="11">
    <source>
        <dbReference type="PROSITE-ProRule" id="PRU00175"/>
    </source>
</evidence>
<dbReference type="GO" id="GO:0006302">
    <property type="term" value="P:double-strand break repair"/>
    <property type="evidence" value="ECO:0007669"/>
    <property type="project" value="TreeGrafter"/>
</dbReference>
<evidence type="ECO:0000256" key="4">
    <source>
        <dbReference type="ARBA" id="ARBA00022679"/>
    </source>
</evidence>
<dbReference type="GO" id="GO:0061630">
    <property type="term" value="F:ubiquitin protein ligase activity"/>
    <property type="evidence" value="ECO:0007669"/>
    <property type="project" value="UniProtKB-EC"/>
</dbReference>
<proteinExistence type="predicted"/>
<keyword evidence="8" id="KW-0833">Ubl conjugation pathway</keyword>
<dbReference type="PANTHER" id="PTHR23328">
    <property type="entry name" value="RING-TYPE DOMAIN-CONTAINING PROTEIN"/>
    <property type="match status" value="1"/>
</dbReference>
<keyword evidence="5" id="KW-0479">Metal-binding</keyword>
<evidence type="ECO:0000256" key="7">
    <source>
        <dbReference type="ARBA" id="ARBA00022771"/>
    </source>
</evidence>
<keyword evidence="4" id="KW-0808">Transferase</keyword>
<sequence length="420" mass="46138">MSTENKENLALENLNYSEFDALGSDMKSWKGFDWYLCLLDTNHVIFSIGKLRPEYSHIFLSTHVLNRVLLLTIRVFFCRQFPLEEIREEITCPICLDLFQRPCTTACGKAVEVVVFFGPTALCHPECRIFGRLQTGHSFCQECLRRALQPHSRARCPKCRCCLQGAHLVVNSSLWNIVQALSLHGGVRAGEQPALNSKGAPSNPLARRRAGGERSGSGTLGHVRAHYRCMECGFKGCFWLPGTAVKLNCRITIHIALTSPALAAFFAPLPCLFRGANYRNAPVPSHRIEFADLSPRPQASQGSSTTRLTSVQPLPAAAMPGGALAGSELDRVVELLEAHSLDDRPPRHIAHHIASFSQESCRLGEAAGPLQPARRSHSSQTQGRRTFCLAGQPSNTTRGRPNNWPQEDPGSGVIDLTASP</sequence>
<evidence type="ECO:0000256" key="6">
    <source>
        <dbReference type="ARBA" id="ARBA00022763"/>
    </source>
</evidence>
<feature type="domain" description="RING-type" evidence="13">
    <location>
        <begin position="92"/>
        <end position="160"/>
    </location>
</feature>
<keyword evidence="10" id="KW-0539">Nucleus</keyword>
<dbReference type="InterPro" id="IPR027370">
    <property type="entry name" value="Znf-RING_euk"/>
</dbReference>
<dbReference type="PROSITE" id="PS50089">
    <property type="entry name" value="ZF_RING_2"/>
    <property type="match status" value="1"/>
</dbReference>
<dbReference type="AlphaFoldDB" id="A0A061R313"/>
<evidence type="ECO:0000256" key="9">
    <source>
        <dbReference type="ARBA" id="ARBA00022833"/>
    </source>
</evidence>
<evidence type="ECO:0000256" key="8">
    <source>
        <dbReference type="ARBA" id="ARBA00022786"/>
    </source>
</evidence>
<dbReference type="InterPro" id="IPR051657">
    <property type="entry name" value="RNF168/RNF169_E3_ubiq-ligase"/>
</dbReference>
<organism evidence="14">
    <name type="scientific">Tetraselmis sp. GSL018</name>
    <dbReference type="NCBI Taxonomy" id="582737"/>
    <lineage>
        <taxon>Eukaryota</taxon>
        <taxon>Viridiplantae</taxon>
        <taxon>Chlorophyta</taxon>
        <taxon>core chlorophytes</taxon>
        <taxon>Chlorodendrophyceae</taxon>
        <taxon>Chlorodendrales</taxon>
        <taxon>Chlorodendraceae</taxon>
        <taxon>Tetraselmis</taxon>
    </lineage>
</organism>
<evidence type="ECO:0000313" key="14">
    <source>
        <dbReference type="EMBL" id="JAC65075.1"/>
    </source>
</evidence>